<evidence type="ECO:0000313" key="8">
    <source>
        <dbReference type="RefSeq" id="XP_023931628.1"/>
    </source>
</evidence>
<dbReference type="GeneID" id="106178459"/>
<dbReference type="InterPro" id="IPR051702">
    <property type="entry name" value="SH3_domain_YSC84-like"/>
</dbReference>
<dbReference type="Gene3D" id="2.30.30.40">
    <property type="entry name" value="SH3 Domains"/>
    <property type="match status" value="1"/>
</dbReference>
<dbReference type="FunFam" id="2.30.30.40:FF:000100">
    <property type="entry name" value="SH3 domain-containing YSC84-like protein 1"/>
    <property type="match status" value="1"/>
</dbReference>
<evidence type="ECO:0000256" key="3">
    <source>
        <dbReference type="ARBA" id="ARBA00022443"/>
    </source>
</evidence>
<dbReference type="InterPro" id="IPR033643">
    <property type="entry name" value="SYLF_SH3YL1-like"/>
</dbReference>
<protein>
    <recommendedName>
        <fullName evidence="2">SH3 domain-containing YSC84-like protein 1</fullName>
    </recommendedName>
</protein>
<feature type="domain" description="SH3" evidence="6">
    <location>
        <begin position="513"/>
        <end position="572"/>
    </location>
</feature>
<organism evidence="7 8">
    <name type="scientific">Lingula anatina</name>
    <name type="common">Brachiopod</name>
    <name type="synonym">Lingula unguis</name>
    <dbReference type="NCBI Taxonomy" id="7574"/>
    <lineage>
        <taxon>Eukaryota</taxon>
        <taxon>Metazoa</taxon>
        <taxon>Spiralia</taxon>
        <taxon>Lophotrochozoa</taxon>
        <taxon>Brachiopoda</taxon>
        <taxon>Linguliformea</taxon>
        <taxon>Lingulata</taxon>
        <taxon>Lingulida</taxon>
        <taxon>Linguloidea</taxon>
        <taxon>Lingulidae</taxon>
        <taxon>Lingula</taxon>
    </lineage>
</organism>
<accession>A0A2R2MN16</accession>
<evidence type="ECO:0000256" key="2">
    <source>
        <dbReference type="ARBA" id="ARBA00019109"/>
    </source>
</evidence>
<evidence type="ECO:0000256" key="5">
    <source>
        <dbReference type="SAM" id="MobiDB-lite"/>
    </source>
</evidence>
<dbReference type="RefSeq" id="XP_023931628.1">
    <property type="nucleotide sequence ID" value="XM_024075860.1"/>
</dbReference>
<feature type="compositionally biased region" description="Low complexity" evidence="5">
    <location>
        <begin position="381"/>
        <end position="394"/>
    </location>
</feature>
<dbReference type="PROSITE" id="PS50002">
    <property type="entry name" value="SH3"/>
    <property type="match status" value="1"/>
</dbReference>
<dbReference type="Proteomes" id="UP000085678">
    <property type="component" value="Unplaced"/>
</dbReference>
<dbReference type="GO" id="GO:1900027">
    <property type="term" value="P:regulation of ruffle assembly"/>
    <property type="evidence" value="ECO:0007669"/>
    <property type="project" value="TreeGrafter"/>
</dbReference>
<dbReference type="GO" id="GO:0035091">
    <property type="term" value="F:phosphatidylinositol binding"/>
    <property type="evidence" value="ECO:0007669"/>
    <property type="project" value="TreeGrafter"/>
</dbReference>
<evidence type="ECO:0000313" key="7">
    <source>
        <dbReference type="Proteomes" id="UP000085678"/>
    </source>
</evidence>
<dbReference type="InParanoid" id="A0A2R2MN16"/>
<dbReference type="InterPro" id="IPR007461">
    <property type="entry name" value="Ysc84_actin-binding"/>
</dbReference>
<dbReference type="OrthoDB" id="443981at2759"/>
<dbReference type="SUPFAM" id="SSF50044">
    <property type="entry name" value="SH3-domain"/>
    <property type="match status" value="1"/>
</dbReference>
<feature type="compositionally biased region" description="Low complexity" evidence="5">
    <location>
        <begin position="456"/>
        <end position="472"/>
    </location>
</feature>
<evidence type="ECO:0000256" key="1">
    <source>
        <dbReference type="ARBA" id="ARBA00007761"/>
    </source>
</evidence>
<dbReference type="InterPro" id="IPR001452">
    <property type="entry name" value="SH3_domain"/>
</dbReference>
<dbReference type="PANTHER" id="PTHR15629">
    <property type="entry name" value="SH3YL1 PROTEIN"/>
    <property type="match status" value="1"/>
</dbReference>
<comment type="similarity">
    <text evidence="1">Belongs to the SH3YL1 family.</text>
</comment>
<reference evidence="8" key="1">
    <citation type="submission" date="2025-08" db="UniProtKB">
        <authorList>
            <consortium name="RefSeq"/>
        </authorList>
    </citation>
    <scope>IDENTIFICATION</scope>
    <source>
        <tissue evidence="8">Gonads</tissue>
    </source>
</reference>
<keyword evidence="7" id="KW-1185">Reference proteome</keyword>
<feature type="region of interest" description="Disordered" evidence="5">
    <location>
        <begin position="248"/>
        <end position="326"/>
    </location>
</feature>
<feature type="compositionally biased region" description="Low complexity" evidence="5">
    <location>
        <begin position="263"/>
        <end position="280"/>
    </location>
</feature>
<dbReference type="AlphaFoldDB" id="A0A2R2MN16"/>
<feature type="region of interest" description="Disordered" evidence="5">
    <location>
        <begin position="376"/>
        <end position="487"/>
    </location>
</feature>
<dbReference type="PANTHER" id="PTHR15629:SF2">
    <property type="entry name" value="SH3 DOMAIN-CONTAINING YSC84-LIKE PROTEIN 1"/>
    <property type="match status" value="1"/>
</dbReference>
<dbReference type="PRINTS" id="PR00452">
    <property type="entry name" value="SH3DOMAIN"/>
</dbReference>
<gene>
    <name evidence="8" type="primary">LOC106178459</name>
</gene>
<proteinExistence type="inferred from homology"/>
<feature type="compositionally biased region" description="Low complexity" evidence="5">
    <location>
        <begin position="308"/>
        <end position="325"/>
    </location>
</feature>
<keyword evidence="3 4" id="KW-0728">SH3 domain</keyword>
<dbReference type="Pfam" id="PF00018">
    <property type="entry name" value="SH3_1"/>
    <property type="match status" value="1"/>
</dbReference>
<sequence>MVNTPIPHSLKSEAKKAAKILREFTIPNAKVGPDKLIPSGLVLNAEGLAILTVFKAGFLVTARGGSGIVIAKLPNGKWSPPSAIALAGLGGGFEIGAEVTDFVIILNKRSAVDAFSKGGNLTLGGNFTIAAGPLGRNLEGDVSVRSPAAIYTYSKTKGLFAGISVEGSGLVERKDANKKFYNEDIRAFEILRGDVPRPSECSELYEVLEKHKEMFAKAAMRYAKDYAKKEATKAAAGKGMASKIKGFSIKNPLSKSPSKSRKSSSASRRSQSPSNSYASDSSDDDSYSATDKYGGSGRGYFEEPINLPSSRPSYSPPKKGYSPPSHKFYNEDIRAFEILRGDVPRPSECSELYEVLEKHKEMFAKAAMRYAKDYAKKEATKAAAGKGMASKIKGFSIKNPLSKSPSKSRKSSSASRRSQSPSNSYASDSSDDDSYSATDKYGGSGRGYFEEPINLPSSRPSYSPPKKGYSPPSHKKASSKPSWRSQSVKVTKTTTSKTVVTKHKGTHDAPDWDAPLKAKALWAFSAIKPCDLTFAKGEEIVVLTRTDTQEDWWEGSIHGKTGIFPANYVQVL</sequence>
<dbReference type="STRING" id="7574.A0A2R2MN16"/>
<evidence type="ECO:0000259" key="6">
    <source>
        <dbReference type="PROSITE" id="PS50002"/>
    </source>
</evidence>
<feature type="compositionally biased region" description="Low complexity" evidence="5">
    <location>
        <begin position="411"/>
        <end position="428"/>
    </location>
</feature>
<dbReference type="KEGG" id="lak:106178459"/>
<evidence type="ECO:0000256" key="4">
    <source>
        <dbReference type="PROSITE-ProRule" id="PRU00192"/>
    </source>
</evidence>
<dbReference type="InterPro" id="IPR036028">
    <property type="entry name" value="SH3-like_dom_sf"/>
</dbReference>
<dbReference type="GO" id="GO:0032587">
    <property type="term" value="C:ruffle membrane"/>
    <property type="evidence" value="ECO:0007669"/>
    <property type="project" value="TreeGrafter"/>
</dbReference>
<dbReference type="CDD" id="cd11525">
    <property type="entry name" value="SYLF_SH3YL1_like"/>
    <property type="match status" value="1"/>
</dbReference>
<dbReference type="SMART" id="SM00326">
    <property type="entry name" value="SH3"/>
    <property type="match status" value="1"/>
</dbReference>
<dbReference type="Pfam" id="PF04366">
    <property type="entry name" value="Ysc84"/>
    <property type="match status" value="1"/>
</dbReference>
<name>A0A2R2MN16_LINAN</name>